<name>A0A2S9YP94_9BACT</name>
<proteinExistence type="predicted"/>
<dbReference type="InterPro" id="IPR017896">
    <property type="entry name" value="4Fe4S_Fe-S-bd"/>
</dbReference>
<dbReference type="AlphaFoldDB" id="A0A2S9YP94"/>
<dbReference type="PROSITE" id="PS51318">
    <property type="entry name" value="TAT"/>
    <property type="match status" value="1"/>
</dbReference>
<dbReference type="PANTHER" id="PTHR42783">
    <property type="entry name" value="GLUTAMATE SYNTHASE [NADPH] SMALL CHAIN"/>
    <property type="match status" value="1"/>
</dbReference>
<dbReference type="PROSITE" id="PS51379">
    <property type="entry name" value="4FE4S_FER_2"/>
    <property type="match status" value="1"/>
</dbReference>
<dbReference type="Gene3D" id="3.40.228.10">
    <property type="entry name" value="Dimethylsulfoxide Reductase, domain 2"/>
    <property type="match status" value="1"/>
</dbReference>
<feature type="domain" description="4Fe-4S ferredoxin-type" evidence="1">
    <location>
        <begin position="704"/>
        <end position="734"/>
    </location>
</feature>
<dbReference type="RefSeq" id="WP_106090335.1">
    <property type="nucleotide sequence ID" value="NZ_PVNL01000063.1"/>
</dbReference>
<dbReference type="Gene3D" id="2.40.40.20">
    <property type="match status" value="1"/>
</dbReference>
<dbReference type="Proteomes" id="UP000238823">
    <property type="component" value="Unassembled WGS sequence"/>
</dbReference>
<evidence type="ECO:0000313" key="3">
    <source>
        <dbReference type="Proteomes" id="UP000238823"/>
    </source>
</evidence>
<dbReference type="EMBL" id="PVNL01000063">
    <property type="protein sequence ID" value="PRQ06913.1"/>
    <property type="molecule type" value="Genomic_DNA"/>
</dbReference>
<dbReference type="PROSITE" id="PS51257">
    <property type="entry name" value="PROKAR_LIPOPROTEIN"/>
    <property type="match status" value="1"/>
</dbReference>
<dbReference type="SUPFAM" id="SSF54862">
    <property type="entry name" value="4Fe-4S ferredoxins"/>
    <property type="match status" value="1"/>
</dbReference>
<comment type="caution">
    <text evidence="2">The sequence shown here is derived from an EMBL/GenBank/DDBJ whole genome shotgun (WGS) entry which is preliminary data.</text>
</comment>
<dbReference type="PANTHER" id="PTHR42783:SF3">
    <property type="entry name" value="GLUTAMATE SYNTHASE [NADPH] SMALL CHAIN-RELATED"/>
    <property type="match status" value="1"/>
</dbReference>
<reference evidence="2 3" key="1">
    <citation type="submission" date="2018-03" db="EMBL/GenBank/DDBJ databases">
        <title>Draft Genome Sequences of the Obligatory Marine Myxobacteria Enhygromyxa salina SWB007.</title>
        <authorList>
            <person name="Poehlein A."/>
            <person name="Moghaddam J.A."/>
            <person name="Harms H."/>
            <person name="Alanjari M."/>
            <person name="Koenig G.M."/>
            <person name="Daniel R."/>
            <person name="Schaeberle T.F."/>
        </authorList>
    </citation>
    <scope>NUCLEOTIDE SEQUENCE [LARGE SCALE GENOMIC DNA]</scope>
    <source>
        <strain evidence="2 3">SWB007</strain>
    </source>
</reference>
<dbReference type="Pfam" id="PF12838">
    <property type="entry name" value="Fer4_7"/>
    <property type="match status" value="1"/>
</dbReference>
<dbReference type="Gene3D" id="2.20.25.90">
    <property type="entry name" value="ADC-like domains"/>
    <property type="match status" value="1"/>
</dbReference>
<dbReference type="Gene3D" id="3.30.70.20">
    <property type="match status" value="2"/>
</dbReference>
<dbReference type="InterPro" id="IPR009010">
    <property type="entry name" value="Asp_de-COase-like_dom_sf"/>
</dbReference>
<dbReference type="Gene3D" id="3.40.50.740">
    <property type="match status" value="1"/>
</dbReference>
<dbReference type="CDD" id="cd10551">
    <property type="entry name" value="PsrB"/>
    <property type="match status" value="1"/>
</dbReference>
<evidence type="ECO:0000259" key="1">
    <source>
        <dbReference type="PROSITE" id="PS51379"/>
    </source>
</evidence>
<dbReference type="Gene3D" id="3.30.2070.10">
    <property type="entry name" value="Formate dehydrogenase/DMSO reductase"/>
    <property type="match status" value="1"/>
</dbReference>
<evidence type="ECO:0000313" key="2">
    <source>
        <dbReference type="EMBL" id="PRQ06913.1"/>
    </source>
</evidence>
<dbReference type="SUPFAM" id="SSF50692">
    <property type="entry name" value="ADC-like"/>
    <property type="match status" value="1"/>
</dbReference>
<gene>
    <name evidence="2" type="primary">ttrB_1</name>
    <name evidence="2" type="ORF">ENSA7_33370</name>
</gene>
<dbReference type="OrthoDB" id="9789030at2"/>
<dbReference type="SUPFAM" id="SSF53706">
    <property type="entry name" value="Formate dehydrogenase/DMSO reductase, domains 1-3"/>
    <property type="match status" value="1"/>
</dbReference>
<accession>A0A2S9YP94</accession>
<dbReference type="InterPro" id="IPR006311">
    <property type="entry name" value="TAT_signal"/>
</dbReference>
<organism evidence="2 3">
    <name type="scientific">Enhygromyxa salina</name>
    <dbReference type="NCBI Taxonomy" id="215803"/>
    <lineage>
        <taxon>Bacteria</taxon>
        <taxon>Pseudomonadati</taxon>
        <taxon>Myxococcota</taxon>
        <taxon>Polyangia</taxon>
        <taxon>Nannocystales</taxon>
        <taxon>Nannocystaceae</taxon>
        <taxon>Enhygromyxa</taxon>
    </lineage>
</organism>
<protein>
    <submittedName>
        <fullName evidence="2">Tetrathionate reductase subunit B</fullName>
    </submittedName>
</protein>
<sequence>MNRDLHCSRRDFLALAGASLASLLAGCGERQPPEHIVPYVHTPAQMVPGRPLSYATCMELAGYAYGILVESHEGRPTKIEGNPMHPSSLGATDAFGQALIRSLVDDDRLRAPRAHGQLSTWAAVDASLAGLAAAGPLAILTPRVTSSTLARLIETLRERAPGSRWYAWEPIADTHSLAGTRALLGRALHPLPRLDRAQVVVSLDDELFTERPGRLAHARAFAERRRPELTTHEALRLYAVESFPGLTGAAADHCLSVRHSAVEPLALALLVAVQGGRQAGETLTAIERGWVSLAADDLRRAGSAALVLPGQRQGPQIHAVAHALNHLLGAVGRTIEYLEPLTRGPTPGFESLAELAAELRAGRVQTLVVLDGVNPAYDAPAELELERLIGAAPRVIYHGLHDSETARLADWVVPATHPLETWFDSVAHDGTPSLGQPLIRPLFGARSSSELISSLLGRPTPARDLVRATWRGRVPEQAAWLRAVHDGSIVDAKPEPVATQLVASALAELSVRARAGSRPVEAEPLELALFPDPSVWDGRFASNPWLQELPKPISALTWGNAAFLSPDTAARLGVVDEQMVRLTIDGRSVDAPALLLPGHPERQVSVHLGYGRRAAGQLGTGLGVNAYALRCAATPWSAVDVQLEPLSGRRPLAIVQHHHRMHGRPLVREVFRGRYRELGAQAFAAADPEPASLHPDRPLRSPAWAMAIDLAACIGCGACVVACQAENNIPFVGPEQVRKGRELHWIRIDSYMIDRDDQPSARAFVPVPCMHCEHAPCEVVCPTGATVHSDSGLNDMVYNRCVGTRYCASNCPYQVRRFNFFGYAGLEPELVTLTRNPEVSVRGLGVMEKCTYCVQRIHAGRRASRREHRQPRDGDVRTACQQVCPTRAIRFGDLADPTSAIAKTRAEPRSYALLAELGTRPRTTYLGRLRNPHPKADT</sequence>
<dbReference type="CDD" id="cd02784">
    <property type="entry name" value="MopB_CT_PHLH"/>
    <property type="match status" value="1"/>
</dbReference>